<feature type="transmembrane region" description="Helical" evidence="6">
    <location>
        <begin position="217"/>
        <end position="240"/>
    </location>
</feature>
<dbReference type="EMBL" id="LGUV01000121">
    <property type="protein sequence ID" value="KOG55103.1"/>
    <property type="molecule type" value="Genomic_DNA"/>
</dbReference>
<dbReference type="AlphaFoldDB" id="A0A0L8MXL0"/>
<feature type="transmembrane region" description="Helical" evidence="6">
    <location>
        <begin position="305"/>
        <end position="325"/>
    </location>
</feature>
<feature type="transmembrane region" description="Helical" evidence="6">
    <location>
        <begin position="21"/>
        <end position="43"/>
    </location>
</feature>
<evidence type="ECO:0000313" key="8">
    <source>
        <dbReference type="EMBL" id="KOG55103.1"/>
    </source>
</evidence>
<feature type="transmembrane region" description="Helical" evidence="6">
    <location>
        <begin position="49"/>
        <end position="67"/>
    </location>
</feature>
<keyword evidence="4 6" id="KW-1133">Transmembrane helix</keyword>
<reference evidence="9" key="1">
    <citation type="submission" date="2015-07" db="EMBL/GenBank/DDBJ databases">
        <authorList>
            <consortium name="Consortium for Microbial Forensics and Genomics (microFORGE)"/>
            <person name="Knight B.M."/>
            <person name="Roberts D.P."/>
            <person name="Lin D."/>
            <person name="Hari K."/>
            <person name="Fletcher J."/>
            <person name="Melcher U."/>
            <person name="Blagden T."/>
            <person name="Winegar R.A."/>
        </authorList>
    </citation>
    <scope>NUCLEOTIDE SEQUENCE [LARGE SCALE GENOMIC DNA]</scope>
    <source>
        <strain evidence="9">NRRL B-1447</strain>
    </source>
</reference>
<comment type="subcellular location">
    <subcellularLocation>
        <location evidence="1">Cell membrane</location>
        <topology evidence="1">Multi-pass membrane protein</topology>
    </subcellularLocation>
</comment>
<evidence type="ECO:0000256" key="3">
    <source>
        <dbReference type="ARBA" id="ARBA00022692"/>
    </source>
</evidence>
<feature type="transmembrane region" description="Helical" evidence="6">
    <location>
        <begin position="346"/>
        <end position="367"/>
    </location>
</feature>
<gene>
    <name evidence="8" type="ORF">ADK75_12530</name>
</gene>
<evidence type="ECO:0000256" key="4">
    <source>
        <dbReference type="ARBA" id="ARBA00022989"/>
    </source>
</evidence>
<dbReference type="OrthoDB" id="3539228at2"/>
<accession>A0A0L8MXL0</accession>
<dbReference type="GO" id="GO:0022857">
    <property type="term" value="F:transmembrane transporter activity"/>
    <property type="evidence" value="ECO:0007669"/>
    <property type="project" value="InterPro"/>
</dbReference>
<evidence type="ECO:0000256" key="1">
    <source>
        <dbReference type="ARBA" id="ARBA00004651"/>
    </source>
</evidence>
<dbReference type="InterPro" id="IPR011701">
    <property type="entry name" value="MFS"/>
</dbReference>
<feature type="transmembrane region" description="Helical" evidence="6">
    <location>
        <begin position="373"/>
        <end position="396"/>
    </location>
</feature>
<dbReference type="PANTHER" id="PTHR23513">
    <property type="entry name" value="INTEGRAL MEMBRANE EFFLUX PROTEIN-RELATED"/>
    <property type="match status" value="1"/>
</dbReference>
<dbReference type="Gene3D" id="1.20.1250.20">
    <property type="entry name" value="MFS general substrate transporter like domains"/>
    <property type="match status" value="1"/>
</dbReference>
<dbReference type="PROSITE" id="PS50850">
    <property type="entry name" value="MFS"/>
    <property type="match status" value="1"/>
</dbReference>
<protein>
    <submittedName>
        <fullName evidence="8">Membrane protein</fullName>
    </submittedName>
</protein>
<keyword evidence="5 6" id="KW-0472">Membrane</keyword>
<dbReference type="SUPFAM" id="SSF103473">
    <property type="entry name" value="MFS general substrate transporter"/>
    <property type="match status" value="1"/>
</dbReference>
<evidence type="ECO:0000256" key="5">
    <source>
        <dbReference type="ARBA" id="ARBA00023136"/>
    </source>
</evidence>
<dbReference type="InterPro" id="IPR020846">
    <property type="entry name" value="MFS_dom"/>
</dbReference>
<name>A0A0L8MXL0_STRVG</name>
<dbReference type="eggNOG" id="COG2814">
    <property type="taxonomic scope" value="Bacteria"/>
</dbReference>
<proteinExistence type="predicted"/>
<dbReference type="CDD" id="cd06173">
    <property type="entry name" value="MFS_MefA_like"/>
    <property type="match status" value="1"/>
</dbReference>
<dbReference type="PANTHER" id="PTHR23513:SF11">
    <property type="entry name" value="STAPHYLOFERRIN A TRANSPORTER"/>
    <property type="match status" value="1"/>
</dbReference>
<keyword evidence="3 6" id="KW-0812">Transmembrane</keyword>
<dbReference type="PATRIC" id="fig|1961.12.peg.2899"/>
<dbReference type="InterPro" id="IPR036259">
    <property type="entry name" value="MFS_trans_sf"/>
</dbReference>
<dbReference type="Pfam" id="PF07690">
    <property type="entry name" value="MFS_1"/>
    <property type="match status" value="1"/>
</dbReference>
<keyword evidence="2" id="KW-1003">Cell membrane</keyword>
<feature type="domain" description="Major facilitator superfamily (MFS) profile" evidence="7">
    <location>
        <begin position="1"/>
        <end position="394"/>
    </location>
</feature>
<feature type="transmembrane region" description="Helical" evidence="6">
    <location>
        <begin position="146"/>
        <end position="164"/>
    </location>
</feature>
<feature type="transmembrane region" description="Helical" evidence="6">
    <location>
        <begin position="170"/>
        <end position="190"/>
    </location>
</feature>
<dbReference type="GO" id="GO:0005886">
    <property type="term" value="C:plasma membrane"/>
    <property type="evidence" value="ECO:0007669"/>
    <property type="project" value="UniProtKB-SubCell"/>
</dbReference>
<evidence type="ECO:0000313" key="9">
    <source>
        <dbReference type="Proteomes" id="UP000037084"/>
    </source>
</evidence>
<feature type="transmembrane region" description="Helical" evidence="6">
    <location>
        <begin position="252"/>
        <end position="273"/>
    </location>
</feature>
<sequence length="412" mass="41713">MRDPLRQRNFRCLAGGRMATYFANAMAPIVLSFAVLDLTGSLIDLGIVVGARSVANVALLLFGGVIADRLPRRLVLQGSSVAAGLAQAVIAASVLLGFASIPVLVVISVINGMVSAVSLPAAAALVPQTVPSDMIRPANALVRMAVNAGMVLGASTGGIVVGFAGPGWGIAVNAAVFLLAGLSFAGLRVAKTPSAAGGPARPLAELREGWSEFTSRSWVWVVVLQFLVINAVVAGGLQVLGPTLADQSFGRTTWGLLLAAQTAGAFAGGIIAARTQPRHALRIGAAVGAFEAVPLLALATTSHTALLLVAMFINGVALEQLAVAWDVSLQENIPPERLARVYSYDALGSFVAIPIGEVAAGPIALHVGIDTTLVAGAVLVVTATGLALCSAGVRGLTVRPSAPRLPAGDAAA</sequence>
<dbReference type="Proteomes" id="UP000037084">
    <property type="component" value="Unassembled WGS sequence"/>
</dbReference>
<comment type="caution">
    <text evidence="8">The sequence shown here is derived from an EMBL/GenBank/DDBJ whole genome shotgun (WGS) entry which is preliminary data.</text>
</comment>
<organism evidence="8 9">
    <name type="scientific">Streptomyces virginiae</name>
    <name type="common">Streptomyces cinnamonensis</name>
    <dbReference type="NCBI Taxonomy" id="1961"/>
    <lineage>
        <taxon>Bacteria</taxon>
        <taxon>Bacillati</taxon>
        <taxon>Actinomycetota</taxon>
        <taxon>Actinomycetes</taxon>
        <taxon>Kitasatosporales</taxon>
        <taxon>Streptomycetaceae</taxon>
        <taxon>Streptomyces</taxon>
    </lineage>
</organism>
<evidence type="ECO:0000259" key="7">
    <source>
        <dbReference type="PROSITE" id="PS50850"/>
    </source>
</evidence>
<evidence type="ECO:0000256" key="2">
    <source>
        <dbReference type="ARBA" id="ARBA00022475"/>
    </source>
</evidence>
<evidence type="ECO:0000256" key="6">
    <source>
        <dbReference type="SAM" id="Phobius"/>
    </source>
</evidence>